<organism evidence="3 4">
    <name type="scientific">Phnomibacter ginsenosidimutans</name>
    <dbReference type="NCBI Taxonomy" id="2676868"/>
    <lineage>
        <taxon>Bacteria</taxon>
        <taxon>Pseudomonadati</taxon>
        <taxon>Bacteroidota</taxon>
        <taxon>Chitinophagia</taxon>
        <taxon>Chitinophagales</taxon>
        <taxon>Chitinophagaceae</taxon>
        <taxon>Phnomibacter</taxon>
    </lineage>
</organism>
<proteinExistence type="predicted"/>
<evidence type="ECO:0000313" key="4">
    <source>
        <dbReference type="Proteomes" id="UP000426027"/>
    </source>
</evidence>
<dbReference type="RefSeq" id="WP_157478556.1">
    <property type="nucleotide sequence ID" value="NZ_CP046566.1"/>
</dbReference>
<protein>
    <submittedName>
        <fullName evidence="3">ABC transporter permease</fullName>
    </submittedName>
</protein>
<gene>
    <name evidence="3" type="ORF">GLV81_08920</name>
</gene>
<keyword evidence="1" id="KW-0472">Membrane</keyword>
<keyword evidence="4" id="KW-1185">Reference proteome</keyword>
<feature type="domain" description="MacB-like periplasmic core" evidence="2">
    <location>
        <begin position="26"/>
        <end position="238"/>
    </location>
</feature>
<dbReference type="InterPro" id="IPR025857">
    <property type="entry name" value="MacB_PCD"/>
</dbReference>
<dbReference type="AlphaFoldDB" id="A0A6I6GSS1"/>
<evidence type="ECO:0000313" key="3">
    <source>
        <dbReference type="EMBL" id="QGW28199.1"/>
    </source>
</evidence>
<sequence>MNISRYIANRIVGQKHSSYSGFIVRLATAATAVSVATMIVTVSLVNGFQHEVSDKVYSFWGHMRVQALEPYRSMVAEETPIHASDSVENILAAQPGIQHVQAFGARSVVLRTAGQFDGVLLKGVDLRFASSPFKRFLKAGTMLQFPDSGYSSQLMLSESMARQLQVNVGDTVSTIFLRNGEDMRSRRQVVCGLFSTGIEEYDKNFVLADLRFLQRLNLWTSAQIGGYEVWFDEPAKASLLEKGITKALPQGIVASPIADIYPNIFDWLGIQNQTKQIVIGIMLAVAIINLITCLLILVLERTRMVALLAAIGMPQQSLRNIFGTMLPVLLAVVLLLV</sequence>
<dbReference type="GO" id="GO:0098797">
    <property type="term" value="C:plasma membrane protein complex"/>
    <property type="evidence" value="ECO:0007669"/>
    <property type="project" value="TreeGrafter"/>
</dbReference>
<feature type="transmembrane region" description="Helical" evidence="1">
    <location>
        <begin position="320"/>
        <end position="336"/>
    </location>
</feature>
<evidence type="ECO:0000259" key="2">
    <source>
        <dbReference type="Pfam" id="PF12704"/>
    </source>
</evidence>
<reference evidence="3 4" key="1">
    <citation type="submission" date="2019-11" db="EMBL/GenBank/DDBJ databases">
        <authorList>
            <person name="Im W.T."/>
        </authorList>
    </citation>
    <scope>NUCLEOTIDE SEQUENCE [LARGE SCALE GENOMIC DNA]</scope>
    <source>
        <strain evidence="3 4">SB-02</strain>
    </source>
</reference>
<dbReference type="Pfam" id="PF12704">
    <property type="entry name" value="MacB_PCD"/>
    <property type="match status" value="1"/>
</dbReference>
<dbReference type="Proteomes" id="UP000426027">
    <property type="component" value="Chromosome"/>
</dbReference>
<dbReference type="KEGG" id="fls:GLV81_08920"/>
<dbReference type="InterPro" id="IPR051447">
    <property type="entry name" value="Lipoprotein-release_system"/>
</dbReference>
<feature type="transmembrane region" description="Helical" evidence="1">
    <location>
        <begin position="277"/>
        <end position="299"/>
    </location>
</feature>
<dbReference type="EMBL" id="CP046566">
    <property type="protein sequence ID" value="QGW28199.1"/>
    <property type="molecule type" value="Genomic_DNA"/>
</dbReference>
<name>A0A6I6GSS1_9BACT</name>
<feature type="transmembrane region" description="Helical" evidence="1">
    <location>
        <begin position="21"/>
        <end position="45"/>
    </location>
</feature>
<keyword evidence="1" id="KW-1133">Transmembrane helix</keyword>
<evidence type="ECO:0000256" key="1">
    <source>
        <dbReference type="SAM" id="Phobius"/>
    </source>
</evidence>
<dbReference type="PANTHER" id="PTHR30489">
    <property type="entry name" value="LIPOPROTEIN-RELEASING SYSTEM TRANSMEMBRANE PROTEIN LOLE"/>
    <property type="match status" value="1"/>
</dbReference>
<dbReference type="GO" id="GO:0044874">
    <property type="term" value="P:lipoprotein localization to outer membrane"/>
    <property type="evidence" value="ECO:0007669"/>
    <property type="project" value="TreeGrafter"/>
</dbReference>
<keyword evidence="1" id="KW-0812">Transmembrane</keyword>
<accession>A0A6I6GSS1</accession>
<dbReference type="PANTHER" id="PTHR30489:SF0">
    <property type="entry name" value="LIPOPROTEIN-RELEASING SYSTEM TRANSMEMBRANE PROTEIN LOLE"/>
    <property type="match status" value="1"/>
</dbReference>